<dbReference type="CDD" id="cd04020">
    <property type="entry name" value="C2B_SLP_1-2-3-4"/>
    <property type="match status" value="1"/>
</dbReference>
<feature type="domain" description="RabBD" evidence="6">
    <location>
        <begin position="4"/>
        <end position="61"/>
    </location>
</feature>
<dbReference type="SUPFAM" id="SSF49562">
    <property type="entry name" value="C2 domain (Calcium/lipid-binding domain, CaLB)"/>
    <property type="match status" value="2"/>
</dbReference>
<feature type="compositionally biased region" description="Basic and acidic residues" evidence="4">
    <location>
        <begin position="217"/>
        <end position="262"/>
    </location>
</feature>
<dbReference type="CDD" id="cd15747">
    <property type="entry name" value="FYVE_Slp3_4_5"/>
    <property type="match status" value="1"/>
</dbReference>
<dbReference type="InterPro" id="IPR000008">
    <property type="entry name" value="C2_dom"/>
</dbReference>
<name>A0ABQ9FFJ6_TEGGR</name>
<feature type="compositionally biased region" description="Polar residues" evidence="4">
    <location>
        <begin position="1610"/>
        <end position="1619"/>
    </location>
</feature>
<feature type="compositionally biased region" description="Polar residues" evidence="4">
    <location>
        <begin position="312"/>
        <end position="322"/>
    </location>
</feature>
<evidence type="ECO:0000259" key="5">
    <source>
        <dbReference type="PROSITE" id="PS50004"/>
    </source>
</evidence>
<feature type="compositionally biased region" description="Basic and acidic residues" evidence="4">
    <location>
        <begin position="1334"/>
        <end position="1345"/>
    </location>
</feature>
<reference evidence="7 8" key="1">
    <citation type="submission" date="2022-12" db="EMBL/GenBank/DDBJ databases">
        <title>Chromosome-level genome of Tegillarca granosa.</title>
        <authorList>
            <person name="Kim J."/>
        </authorList>
    </citation>
    <scope>NUCLEOTIDE SEQUENCE [LARGE SCALE GENOMIC DNA]</scope>
    <source>
        <strain evidence="7">Teg-2019</strain>
        <tissue evidence="7">Adductor muscle</tissue>
    </source>
</reference>
<feature type="compositionally biased region" description="Basic and acidic residues" evidence="4">
    <location>
        <begin position="1556"/>
        <end position="1568"/>
    </location>
</feature>
<evidence type="ECO:0000256" key="2">
    <source>
        <dbReference type="ARBA" id="ARBA00022737"/>
    </source>
</evidence>
<dbReference type="Gene3D" id="2.60.40.150">
    <property type="entry name" value="C2 domain"/>
    <property type="match status" value="2"/>
</dbReference>
<feature type="compositionally biased region" description="Polar residues" evidence="4">
    <location>
        <begin position="467"/>
        <end position="504"/>
    </location>
</feature>
<feature type="compositionally biased region" description="Basic and acidic residues" evidence="4">
    <location>
        <begin position="342"/>
        <end position="354"/>
    </location>
</feature>
<feature type="compositionally biased region" description="Polar residues" evidence="4">
    <location>
        <begin position="1541"/>
        <end position="1552"/>
    </location>
</feature>
<feature type="region of interest" description="Disordered" evidence="4">
    <location>
        <begin position="1321"/>
        <end position="1350"/>
    </location>
</feature>
<keyword evidence="2" id="KW-0677">Repeat</keyword>
<dbReference type="PRINTS" id="PR00360">
    <property type="entry name" value="C2DOMAIN"/>
</dbReference>
<keyword evidence="8" id="KW-1185">Reference proteome</keyword>
<sequence>METVPNLDFLSDEEKRKILSVIKRDESVRMKQDSKIGQIRQEIQTLRQKSVLKAGDDLTKMCARCHERFGLLFNRGDICPKCKFRVCKMCQEFVFNGGMLCVLCYKQRQLKLLTQSNQGKFGRRASGSDLIKASMKFTLMFKNFILLFHNVLVIYQNRFNKILAGRRIIMLERFRMLILEATSATTGADVNSDNASTRPASHTHKDGSTSHNGSAFNDRHHSKSESERFPKTSDRRKLTELFDTFKHPEKGTEERESHEKSVVKRVTSKRYDTDSSDSSSSASEDEMPSAPVMSSTVLSSPSLLTEREITSPKVTHSQSENDVGSGKHDTSNNVQSGKYRKHSNDSDHSDEEPFSKSSTETQIKVEIHSDSNSERDVNIPVSSVHRSDNVKKTPTEIIMAKKVKRKDSSSSQRSTSPEGFDNAHLPLFRQQHRPANGSTSPYSFDSLPSSHANSPLPKHRLVDMASDNPSYRDSSDTDSLSRQSGTEYSGTESSLVQNPSQASSENDEYTVEEISKVRFRRMSKTSLMASPNPSPTSTKPQLDQDWVGSGRGRDETEGTADSKNYNAQRVEVFIKGEGQKSSDPLILTIEMDDYVNLELQPESGTDNVLINTDCIKQSEAKFQKSNLIQNQHSLNSLEFPPKKINPTYEIAMDSATISGMDVTLLSCDSGTNESFNILDESCFQRSRLFSTDHQRISETESINFSPLTPLSGSKTETKPDMYKFSFFNESACIDDSVSSLKIDIDKMQPSDDEEFDQVFKKSVSYLEEIELQGMQQEVNSDNVLKGNQDDHSVDFKSEVMSSGEPATFEKSLLWHFDDNTIAEDYIDLFGSQKEQMTSHYKIPIGKRVSSESIDSDLLSVITEETESNEEHSGNESFIEEKFENGNLLKTDKIKMVEIKESVPVCDVSDSPVPVIMVNEEIWEENKYDGKSAMCNQNEQTIKTVSNEETNEPIKRNVTNDDVEPLPVTSEIICYTDSSSDSEEVIQISTTNKLTDMHVSSGIMNQSEIGMGNKMALKDQHFDLEDENIQTSKSQNEITHVIQPSDAIKSESFPEDSVKMAPEDIVIKALDNELMDSFQSGDKVDIDVVESRKNHVCYTSENILSDGVDNRSIQIPNYDENKKNICHEIKNEEIKIKPNIDSRFCTLTITEEITGDESQKQTKMVSVNKKTVNESSILESVTMETYQNSKDSEIKPSYSDESDKLFSVPDAFKDKDNDLEKSASTGESSTTSVSLQSEYVNETNNTCSKTVEDINKFKNEESLGTIHVENKLDKVYLNLTRTVNKDENQEYIAAIATEEIIDQDFAKDDIKYKEGAMKNDIEIDPKSNISHHNSHHSDTNDNKDIASGDNGVQASSSIGNAIVLNTLGAIGIDVIPAPPEFTDKDNIEKVSSASTADKTMETSPLRPDTVGEFNINDDTVLLHSPRECILADMSKEDYAQDCSTLVYMEGELDLDETLNNTTAQPISAIGVAKSDKKENKSPISLKQEMSGDDLVKHWLEKEVLKDNGSKDSSTQQGTLGKSSISKPVSSSEPVPNNPDNNQGAEYTNTTNISIDILKPRQQDDDRESGRGVPPKLSPRSGSEGSGSLEDSGHVSGASTQENTPEHHRTDSLQSQLSVPSTLSTVTDSQFSFQEIELINFYDSRESIVSYYSNAGEVDYGKIPVTGEIQFGLDYNYRTGTLEIYIKQCKDLAPADTKRNRSDPYVKTYLLPDKTRSGKRKTKVKKHTLNPTFEETLRYLISKSELENRTLWVTVWHSDKFGRNDFLGEVTINFDYFRFSDSAPKWYSLQERFESPSGPMLSYKGDLIISLQYVPPDRVMGHKKTSPMKKKLKKTSRMESGSTGELHVVVKEARNLTAVRSNGTSDPFCKGYLLPDKHRSSKQKTPIVKQNCNPMWNHTFIFEEVTISDLQERSLELTLWDFDKISSNDFLGGVRLNLGVGRSYGKQVDWMDARGEEISMWQAMLDRPNMWIDGSLILRSNMDKRKY</sequence>
<accession>A0ABQ9FFJ6</accession>
<dbReference type="Pfam" id="PF00168">
    <property type="entry name" value="C2"/>
    <property type="match status" value="2"/>
</dbReference>
<dbReference type="Gene3D" id="3.30.40.10">
    <property type="entry name" value="Zinc/RING finger domain, C3HC4 (zinc finger)"/>
    <property type="match status" value="1"/>
</dbReference>
<dbReference type="InterPro" id="IPR001565">
    <property type="entry name" value="Synaptotagmin"/>
</dbReference>
<dbReference type="Proteomes" id="UP001217089">
    <property type="component" value="Unassembled WGS sequence"/>
</dbReference>
<dbReference type="PANTHER" id="PTHR45716">
    <property type="entry name" value="BITESIZE, ISOFORM I"/>
    <property type="match status" value="1"/>
</dbReference>
<feature type="compositionally biased region" description="Low complexity" evidence="4">
    <location>
        <begin position="1521"/>
        <end position="1540"/>
    </location>
</feature>
<feature type="region of interest" description="Disordered" evidence="4">
    <location>
        <begin position="526"/>
        <end position="564"/>
    </location>
</feature>
<feature type="region of interest" description="Disordered" evidence="4">
    <location>
        <begin position="1391"/>
        <end position="1410"/>
    </location>
</feature>
<evidence type="ECO:0000313" key="7">
    <source>
        <dbReference type="EMBL" id="KAJ8314966.1"/>
    </source>
</evidence>
<protein>
    <recommendedName>
        <fullName evidence="9">Synaptotagmin-like protein 5</fullName>
    </recommendedName>
</protein>
<feature type="region of interest" description="Disordered" evidence="4">
    <location>
        <begin position="187"/>
        <end position="510"/>
    </location>
</feature>
<feature type="compositionally biased region" description="Basic and acidic residues" evidence="4">
    <location>
        <begin position="385"/>
        <end position="394"/>
    </location>
</feature>
<dbReference type="InterPro" id="IPR035892">
    <property type="entry name" value="C2_domain_sf"/>
</dbReference>
<keyword evidence="3" id="KW-0472">Membrane</keyword>
<dbReference type="PRINTS" id="PR00399">
    <property type="entry name" value="SYNAPTOTAGMN"/>
</dbReference>
<dbReference type="SMART" id="SM00239">
    <property type="entry name" value="C2"/>
    <property type="match status" value="2"/>
</dbReference>
<dbReference type="SUPFAM" id="SSF57903">
    <property type="entry name" value="FYVE/PHD zinc finger"/>
    <property type="match status" value="1"/>
</dbReference>
<evidence type="ECO:0000256" key="4">
    <source>
        <dbReference type="SAM" id="MobiDB-lite"/>
    </source>
</evidence>
<evidence type="ECO:0000259" key="6">
    <source>
        <dbReference type="PROSITE" id="PS50916"/>
    </source>
</evidence>
<evidence type="ECO:0000313" key="8">
    <source>
        <dbReference type="Proteomes" id="UP001217089"/>
    </source>
</evidence>
<feature type="region of interest" description="Disordered" evidence="4">
    <location>
        <begin position="1504"/>
        <end position="1619"/>
    </location>
</feature>
<proteinExistence type="predicted"/>
<feature type="region of interest" description="Disordered" evidence="4">
    <location>
        <begin position="1214"/>
        <end position="1235"/>
    </location>
</feature>
<evidence type="ECO:0000256" key="3">
    <source>
        <dbReference type="ARBA" id="ARBA00023136"/>
    </source>
</evidence>
<dbReference type="EMBL" id="JARBDR010000337">
    <property type="protein sequence ID" value="KAJ8314966.1"/>
    <property type="molecule type" value="Genomic_DNA"/>
</dbReference>
<feature type="compositionally biased region" description="Polar residues" evidence="4">
    <location>
        <begin position="526"/>
        <end position="541"/>
    </location>
</feature>
<dbReference type="InterPro" id="IPR011011">
    <property type="entry name" value="Znf_FYVE_PHD"/>
</dbReference>
<feature type="domain" description="C2" evidence="5">
    <location>
        <begin position="1663"/>
        <end position="1785"/>
    </location>
</feature>
<dbReference type="InterPro" id="IPR013083">
    <property type="entry name" value="Znf_RING/FYVE/PHD"/>
</dbReference>
<comment type="caution">
    <text evidence="7">The sequence shown here is derived from an EMBL/GenBank/DDBJ whole genome shotgun (WGS) entry which is preliminary data.</text>
</comment>
<feature type="compositionally biased region" description="Polar residues" evidence="4">
    <location>
        <begin position="187"/>
        <end position="200"/>
    </location>
</feature>
<feature type="domain" description="C2" evidence="5">
    <location>
        <begin position="1825"/>
        <end position="1949"/>
    </location>
</feature>
<dbReference type="PANTHER" id="PTHR45716:SF2">
    <property type="entry name" value="BITESIZE, ISOFORM I"/>
    <property type="match status" value="1"/>
</dbReference>
<feature type="compositionally biased region" description="Polar residues" evidence="4">
    <location>
        <begin position="436"/>
        <end position="453"/>
    </location>
</feature>
<dbReference type="InterPro" id="IPR010911">
    <property type="entry name" value="Rab_BD"/>
</dbReference>
<feature type="compositionally biased region" description="Low complexity" evidence="4">
    <location>
        <begin position="276"/>
        <end position="304"/>
    </location>
</feature>
<evidence type="ECO:0008006" key="9">
    <source>
        <dbReference type="Google" id="ProtNLM"/>
    </source>
</evidence>
<dbReference type="InterPro" id="IPR041282">
    <property type="entry name" value="FYVE_2"/>
</dbReference>
<dbReference type="Pfam" id="PF02318">
    <property type="entry name" value="FYVE_2"/>
    <property type="match status" value="1"/>
</dbReference>
<dbReference type="InterPro" id="IPR043567">
    <property type="entry name" value="SYTL1-5_C2B"/>
</dbReference>
<feature type="compositionally biased region" description="Basic and acidic residues" evidence="4">
    <location>
        <begin position="363"/>
        <end position="377"/>
    </location>
</feature>
<comment type="subcellular location">
    <subcellularLocation>
        <location evidence="1">Membrane</location>
    </subcellularLocation>
</comment>
<gene>
    <name evidence="7" type="ORF">KUTeg_007116</name>
</gene>
<dbReference type="PROSITE" id="PS50004">
    <property type="entry name" value="C2"/>
    <property type="match status" value="2"/>
</dbReference>
<evidence type="ECO:0000256" key="1">
    <source>
        <dbReference type="ARBA" id="ARBA00004370"/>
    </source>
</evidence>
<dbReference type="PROSITE" id="PS50916">
    <property type="entry name" value="RABBD"/>
    <property type="match status" value="1"/>
</dbReference>
<feature type="compositionally biased region" description="Polar residues" evidence="4">
    <location>
        <begin position="1221"/>
        <end position="1235"/>
    </location>
</feature>
<feature type="compositionally biased region" description="Polar residues" evidence="4">
    <location>
        <begin position="1509"/>
        <end position="1520"/>
    </location>
</feature>
<dbReference type="CDD" id="cd08521">
    <property type="entry name" value="C2A_SLP"/>
    <property type="match status" value="1"/>
</dbReference>
<feature type="compositionally biased region" description="Low complexity" evidence="4">
    <location>
        <begin position="1579"/>
        <end position="1588"/>
    </location>
</feature>
<organism evidence="7 8">
    <name type="scientific">Tegillarca granosa</name>
    <name type="common">Malaysian cockle</name>
    <name type="synonym">Anadara granosa</name>
    <dbReference type="NCBI Taxonomy" id="220873"/>
    <lineage>
        <taxon>Eukaryota</taxon>
        <taxon>Metazoa</taxon>
        <taxon>Spiralia</taxon>
        <taxon>Lophotrochozoa</taxon>
        <taxon>Mollusca</taxon>
        <taxon>Bivalvia</taxon>
        <taxon>Autobranchia</taxon>
        <taxon>Pteriomorphia</taxon>
        <taxon>Arcoida</taxon>
        <taxon>Arcoidea</taxon>
        <taxon>Arcidae</taxon>
        <taxon>Tegillarca</taxon>
    </lineage>
</organism>